<protein>
    <submittedName>
        <fullName evidence="3">Peptigoglycan-binding protein LysM</fullName>
    </submittedName>
</protein>
<feature type="domain" description="LysM" evidence="2">
    <location>
        <begin position="35"/>
        <end position="86"/>
    </location>
</feature>
<dbReference type="Pfam" id="PF01476">
    <property type="entry name" value="LysM"/>
    <property type="match status" value="1"/>
</dbReference>
<keyword evidence="4" id="KW-1185">Reference proteome</keyword>
<dbReference type="SMART" id="SM00257">
    <property type="entry name" value="LysM"/>
    <property type="match status" value="1"/>
</dbReference>
<proteinExistence type="predicted"/>
<evidence type="ECO:0000256" key="1">
    <source>
        <dbReference type="SAM" id="SignalP"/>
    </source>
</evidence>
<name>S5ZMP2_GEOG3</name>
<evidence type="ECO:0000313" key="3">
    <source>
        <dbReference type="EMBL" id="AGT31643.1"/>
    </source>
</evidence>
<evidence type="ECO:0000259" key="2">
    <source>
        <dbReference type="PROSITE" id="PS51782"/>
    </source>
</evidence>
<dbReference type="Gene3D" id="3.10.350.10">
    <property type="entry name" value="LysM domain"/>
    <property type="match status" value="1"/>
</dbReference>
<evidence type="ECO:0000313" key="4">
    <source>
        <dbReference type="Proteomes" id="UP000015500"/>
    </source>
</evidence>
<dbReference type="OrthoDB" id="2679564at2"/>
<keyword evidence="1" id="KW-0732">Signal</keyword>
<dbReference type="PATRIC" id="fig|1345697.3.peg.1262"/>
<feature type="signal peptide" evidence="1">
    <location>
        <begin position="1"/>
        <end position="25"/>
    </location>
</feature>
<dbReference type="PROSITE" id="PS51782">
    <property type="entry name" value="LYSM"/>
    <property type="match status" value="1"/>
</dbReference>
<dbReference type="NCBIfam" id="NF010723">
    <property type="entry name" value="PRK14125.1"/>
    <property type="match status" value="1"/>
</dbReference>
<dbReference type="EMBL" id="CP006254">
    <property type="protein sequence ID" value="AGT31643.1"/>
    <property type="molecule type" value="Genomic_DNA"/>
</dbReference>
<dbReference type="KEGG" id="gjf:M493_06755"/>
<dbReference type="CDD" id="cd00118">
    <property type="entry name" value="LysM"/>
    <property type="match status" value="1"/>
</dbReference>
<dbReference type="HOGENOM" id="CLU_136034_4_0_9"/>
<dbReference type="RefSeq" id="WP_020959455.1">
    <property type="nucleotide sequence ID" value="NC_022080.4"/>
</dbReference>
<dbReference type="STRING" id="1921421.M493_06755"/>
<accession>S5ZMP2</accession>
<dbReference type="InterPro" id="IPR018392">
    <property type="entry name" value="LysM"/>
</dbReference>
<dbReference type="Proteomes" id="UP000015500">
    <property type="component" value="Chromosome"/>
</dbReference>
<gene>
    <name evidence="3" type="ORF">M493_06755</name>
</gene>
<dbReference type="AlphaFoldDB" id="S5ZMP2"/>
<dbReference type="SUPFAM" id="SSF54106">
    <property type="entry name" value="LysM domain"/>
    <property type="match status" value="1"/>
</dbReference>
<reference evidence="3 4" key="1">
    <citation type="journal article" date="2014" name="Genome Announc.">
        <title>Complete Genome Sequence of the Thermophilic Polychlorinated Biphenyl Degrader Geobacillus sp. Strain JF8 (NBRC 109937).</title>
        <authorList>
            <person name="Shintani M."/>
            <person name="Ohtsubo Y."/>
            <person name="Fukuda K."/>
            <person name="Hosoyama A."/>
            <person name="Ohji S."/>
            <person name="Yamazoe A."/>
            <person name="Fujita N."/>
            <person name="Nagata Y."/>
            <person name="Tsuda M."/>
            <person name="Hatta T."/>
            <person name="Kimbara K."/>
        </authorList>
    </citation>
    <scope>NUCLEOTIDE SEQUENCE [LARGE SCALE GENOMIC DNA]</scope>
    <source>
        <strain evidence="3 4">JF8</strain>
    </source>
</reference>
<feature type="chain" id="PRO_5038457514" evidence="1">
    <location>
        <begin position="26"/>
        <end position="101"/>
    </location>
</feature>
<dbReference type="InterPro" id="IPR036779">
    <property type="entry name" value="LysM_dom_sf"/>
</dbReference>
<organism evidence="3 4">
    <name type="scientific">Geobacillus genomosp. 3</name>
    <dbReference type="NCBI Taxonomy" id="1921421"/>
    <lineage>
        <taxon>Bacteria</taxon>
        <taxon>Bacillati</taxon>
        <taxon>Bacillota</taxon>
        <taxon>Bacilli</taxon>
        <taxon>Bacillales</taxon>
        <taxon>Anoxybacillaceae</taxon>
        <taxon>Geobacillus</taxon>
    </lineage>
</organism>
<sequence length="101" mass="11128">MKKALMHYLVFSALLALTLAAFVYAGSPVDRNAYMTVTVAPGDTLWGLAKQYEGEHGLSPNEFIRWVVEVNHLLSSRLTAGEQIVIPVLKSKQDGSLAVRR</sequence>